<organism evidence="2 3">
    <name type="scientific">Leishmania martiniquensis</name>
    <dbReference type="NCBI Taxonomy" id="1580590"/>
    <lineage>
        <taxon>Eukaryota</taxon>
        <taxon>Discoba</taxon>
        <taxon>Euglenozoa</taxon>
        <taxon>Kinetoplastea</taxon>
        <taxon>Metakinetoplastina</taxon>
        <taxon>Trypanosomatida</taxon>
        <taxon>Trypanosomatidae</taxon>
        <taxon>Leishmaniinae</taxon>
        <taxon>Leishmania</taxon>
    </lineage>
</organism>
<dbReference type="KEGG" id="lmat:92514109"/>
<feature type="compositionally biased region" description="Basic and acidic residues" evidence="1">
    <location>
        <begin position="204"/>
        <end position="213"/>
    </location>
</feature>
<protein>
    <submittedName>
        <fullName evidence="2">Uncharacterized protein</fullName>
    </submittedName>
</protein>
<gene>
    <name evidence="2" type="ORF">LSCM1_04072</name>
</gene>
<comment type="caution">
    <text evidence="2">The sequence shown here is derived from an EMBL/GenBank/DDBJ whole genome shotgun (WGS) entry which is preliminary data.</text>
</comment>
<feature type="region of interest" description="Disordered" evidence="1">
    <location>
        <begin position="189"/>
        <end position="213"/>
    </location>
</feature>
<dbReference type="Proteomes" id="UP000673552">
    <property type="component" value="Chromosome 26"/>
</dbReference>
<name>A0A836H2H3_9TRYP</name>
<evidence type="ECO:0000313" key="3">
    <source>
        <dbReference type="Proteomes" id="UP000673552"/>
    </source>
</evidence>
<dbReference type="RefSeq" id="XP_067177828.1">
    <property type="nucleotide sequence ID" value="XM_067321597.1"/>
</dbReference>
<sequence>MGRIQRRHIIKGDPTVILIPPNEHAGIEFTDNRGLQRASGLRARCDGKGGVRHCGVKEGLGRLRRLGGLHEGGACGCVSLPAAAHSFWLSCSFAFLPLPPPPTAISPLPFALRPTFRYRSTHLCMLGSSRTSPPPSRGGPQVKDAVRRAPPSLCFFYHTRLWPMRLLASTTVHMYHSARIVVREMHACASTQTHTQKHRSAQGSRREKPSRPV</sequence>
<dbReference type="AlphaFoldDB" id="A0A836H2H3"/>
<proteinExistence type="predicted"/>
<accession>A0A836H2H3</accession>
<dbReference type="GeneID" id="92514109"/>
<keyword evidence="3" id="KW-1185">Reference proteome</keyword>
<evidence type="ECO:0000256" key="1">
    <source>
        <dbReference type="SAM" id="MobiDB-lite"/>
    </source>
</evidence>
<evidence type="ECO:0000313" key="2">
    <source>
        <dbReference type="EMBL" id="KAG5476370.1"/>
    </source>
</evidence>
<dbReference type="OrthoDB" id="427280at2759"/>
<reference evidence="2 3" key="1">
    <citation type="submission" date="2021-03" db="EMBL/GenBank/DDBJ databases">
        <title>Leishmania (Mundinia) martiniquensis Genome sequencing and assembly.</title>
        <authorList>
            <person name="Almutairi H."/>
            <person name="Gatherer D."/>
        </authorList>
    </citation>
    <scope>NUCLEOTIDE SEQUENCE [LARGE SCALE GENOMIC DNA]</scope>
    <source>
        <strain evidence="2">LSCM1</strain>
    </source>
</reference>
<dbReference type="EMBL" id="JAFEUZ010000026">
    <property type="protein sequence ID" value="KAG5476370.1"/>
    <property type="molecule type" value="Genomic_DNA"/>
</dbReference>